<protein>
    <submittedName>
        <fullName evidence="1">Uncharacterized protein</fullName>
    </submittedName>
</protein>
<name>W9QIM2_FUSOX</name>
<dbReference type="AlphaFoldDB" id="W9QIM2"/>
<dbReference type="Proteomes" id="UP000030751">
    <property type="component" value="Unassembled WGS sequence"/>
</dbReference>
<accession>W9QIM2</accession>
<evidence type="ECO:0000313" key="1">
    <source>
        <dbReference type="EMBL" id="EXA54172.1"/>
    </source>
</evidence>
<dbReference type="EMBL" id="JH650968">
    <property type="protein sequence ID" value="EXA54170.1"/>
    <property type="molecule type" value="Genomic_DNA"/>
</dbReference>
<reference evidence="1" key="1">
    <citation type="submission" date="2011-10" db="EMBL/GenBank/DDBJ databases">
        <title>The Genome Sequence of Fusarium oxysporum HDV247.</title>
        <authorList>
            <consortium name="The Broad Institute Genome Sequencing Platform"/>
            <person name="Ma L.-J."/>
            <person name="Gale L.R."/>
            <person name="Schwartz D.C."/>
            <person name="Zhou S."/>
            <person name="Corby-Kistler H."/>
            <person name="Young S.K."/>
            <person name="Zeng Q."/>
            <person name="Gargeya S."/>
            <person name="Fitzgerald M."/>
            <person name="Haas B."/>
            <person name="Abouelleil A."/>
            <person name="Alvarado L."/>
            <person name="Arachchi H.M."/>
            <person name="Berlin A."/>
            <person name="Brown A."/>
            <person name="Chapman S.B."/>
            <person name="Chen Z."/>
            <person name="Dunbar C."/>
            <person name="Freedman E."/>
            <person name="Gearin G."/>
            <person name="Goldberg J."/>
            <person name="Griggs A."/>
            <person name="Gujja S."/>
            <person name="Heiman D."/>
            <person name="Howarth C."/>
            <person name="Larson L."/>
            <person name="Lui A."/>
            <person name="MacDonald P.J.P."/>
            <person name="Montmayeur A."/>
            <person name="Murphy C."/>
            <person name="Neiman D."/>
            <person name="Pearson M."/>
            <person name="Priest M."/>
            <person name="Roberts A."/>
            <person name="Saif S."/>
            <person name="Shea T."/>
            <person name="Shenoy N."/>
            <person name="Sisk P."/>
            <person name="Stolte C."/>
            <person name="Sykes S."/>
            <person name="Wortman J."/>
            <person name="Nusbaum C."/>
            <person name="Birren B."/>
        </authorList>
    </citation>
    <scope>NUCLEOTIDE SEQUENCE [LARGE SCALE GENOMIC DNA]</scope>
    <source>
        <strain evidence="1">HDV247</strain>
    </source>
</reference>
<dbReference type="HOGENOM" id="CLU_1845205_0_0_1"/>
<proteinExistence type="predicted"/>
<organism evidence="1">
    <name type="scientific">Fusarium oxysporum f. sp. pisi HDV247</name>
    <dbReference type="NCBI Taxonomy" id="1080344"/>
    <lineage>
        <taxon>Eukaryota</taxon>
        <taxon>Fungi</taxon>
        <taxon>Dikarya</taxon>
        <taxon>Ascomycota</taxon>
        <taxon>Pezizomycotina</taxon>
        <taxon>Sordariomycetes</taxon>
        <taxon>Hypocreomycetidae</taxon>
        <taxon>Hypocreales</taxon>
        <taxon>Nectriaceae</taxon>
        <taxon>Fusarium</taxon>
        <taxon>Fusarium oxysporum species complex</taxon>
    </lineage>
</organism>
<reference evidence="1" key="2">
    <citation type="submission" date="2012-05" db="EMBL/GenBank/DDBJ databases">
        <title>Annotation of the Genome Sequence of Fusarium oxysporum HDV247.</title>
        <authorList>
            <consortium name="The Broad Institute Genomics Platform"/>
            <person name="Ma L.-J."/>
            <person name="Corby-Kistler H."/>
            <person name="Broz K."/>
            <person name="Gale L.R."/>
            <person name="Jonkers W."/>
            <person name="O'Donnell K."/>
            <person name="Ploetz R."/>
            <person name="Steinberg C."/>
            <person name="Schwartz D.C."/>
            <person name="VanEtten H."/>
            <person name="Zhou S."/>
            <person name="Young S.K."/>
            <person name="Zeng Q."/>
            <person name="Gargeya S."/>
            <person name="Fitzgerald M."/>
            <person name="Abouelleil A."/>
            <person name="Alvarado L."/>
            <person name="Chapman S.B."/>
            <person name="Gainer-Dewar J."/>
            <person name="Goldberg J."/>
            <person name="Griggs A."/>
            <person name="Gujja S."/>
            <person name="Hansen M."/>
            <person name="Howarth C."/>
            <person name="Imamovic A."/>
            <person name="Ireland A."/>
            <person name="Larimer J."/>
            <person name="McCowan C."/>
            <person name="Murphy C."/>
            <person name="Pearson M."/>
            <person name="Poon T.W."/>
            <person name="Priest M."/>
            <person name="Roberts A."/>
            <person name="Saif S."/>
            <person name="Shea T."/>
            <person name="Sykes S."/>
            <person name="Wortman J."/>
            <person name="Nusbaum C."/>
            <person name="Birren B."/>
        </authorList>
    </citation>
    <scope>NUCLEOTIDE SEQUENCE</scope>
    <source>
        <strain evidence="1">HDV247</strain>
    </source>
</reference>
<dbReference type="OrthoDB" id="10379545at2759"/>
<dbReference type="EMBL" id="JH650968">
    <property type="protein sequence ID" value="EXA54171.1"/>
    <property type="molecule type" value="Genomic_DNA"/>
</dbReference>
<gene>
    <name evidence="1" type="ORF">FOVG_01707</name>
</gene>
<dbReference type="EMBL" id="JH650968">
    <property type="protein sequence ID" value="EXA54172.1"/>
    <property type="molecule type" value="Genomic_DNA"/>
</dbReference>
<sequence length="139" mass="15423">MLSYESVYSQQIMMNYGLSYCVLTLTTMSTTPATLISSQDPQVSSTEIVSLNLSYATNTVIYPSPLKYLDHRMNGTPHQAGSPGRHCLCFLSCKSLLNFHAFIRQADASLQTIPAGHSNNINFETLDHFPHLPVKRPVS</sequence>